<dbReference type="InterPro" id="IPR012340">
    <property type="entry name" value="NA-bd_OB-fold"/>
</dbReference>
<name>M8BSZ8_AEGTA</name>
<proteinExistence type="predicted"/>
<evidence type="ECO:0000313" key="1">
    <source>
        <dbReference type="EnsemblPlants" id="EMT24913"/>
    </source>
</evidence>
<dbReference type="AlphaFoldDB" id="M8BSZ8"/>
<sequence>MAATLPTPIWIHGALLPPSGSMAAASPMDPAPAGDEGCQIRDLGRSSCRIREQHTAPCSRRSGTSAAARGSRRQTPALLCSIDLDGCYSAKDAAYRFANSSQLLRMCSAPSTVATIPNFLFLFDLDLDAGGALLLRMSGGVSGAVVLLEVRLVGIVSGKAERNTDVSFTLDDGTGRIDFIRCLEQKKLYFMLILAWSFISKLACTVEALLYANTCLCNIFHGILLNGQVRATSSVNDDADHMFNCSPIHCIDTKMFCISLSLLREKRDLERKSFH</sequence>
<accession>M8BSZ8</accession>
<dbReference type="Gene3D" id="2.40.50.140">
    <property type="entry name" value="Nucleic acid-binding proteins"/>
    <property type="match status" value="1"/>
</dbReference>
<organism evidence="1">
    <name type="scientific">Aegilops tauschii</name>
    <name type="common">Tausch's goatgrass</name>
    <name type="synonym">Aegilops squarrosa</name>
    <dbReference type="NCBI Taxonomy" id="37682"/>
    <lineage>
        <taxon>Eukaryota</taxon>
        <taxon>Viridiplantae</taxon>
        <taxon>Streptophyta</taxon>
        <taxon>Embryophyta</taxon>
        <taxon>Tracheophyta</taxon>
        <taxon>Spermatophyta</taxon>
        <taxon>Magnoliopsida</taxon>
        <taxon>Liliopsida</taxon>
        <taxon>Poales</taxon>
        <taxon>Poaceae</taxon>
        <taxon>BOP clade</taxon>
        <taxon>Pooideae</taxon>
        <taxon>Triticodae</taxon>
        <taxon>Triticeae</taxon>
        <taxon>Triticinae</taxon>
        <taxon>Aegilops</taxon>
    </lineage>
</organism>
<reference evidence="1" key="1">
    <citation type="submission" date="2015-06" db="UniProtKB">
        <authorList>
            <consortium name="EnsemblPlants"/>
        </authorList>
    </citation>
    <scope>IDENTIFICATION</scope>
</reference>
<dbReference type="EnsemblPlants" id="EMT24913">
    <property type="protein sequence ID" value="EMT24913"/>
    <property type="gene ID" value="F775_32981"/>
</dbReference>
<protein>
    <recommendedName>
        <fullName evidence="2">OB domain-containing protein</fullName>
    </recommendedName>
</protein>
<evidence type="ECO:0008006" key="2">
    <source>
        <dbReference type="Google" id="ProtNLM"/>
    </source>
</evidence>